<feature type="region of interest" description="Disordered" evidence="1">
    <location>
        <begin position="1"/>
        <end position="25"/>
    </location>
</feature>
<dbReference type="InterPro" id="IPR011990">
    <property type="entry name" value="TPR-like_helical_dom_sf"/>
</dbReference>
<dbReference type="InterPro" id="IPR050767">
    <property type="entry name" value="Sel1_AlgK"/>
</dbReference>
<sequence>MNSGVTFAATGPGKRKPPATPAHGFMGERSIMRTSWDRSLSSAAAGLLLALCAVAPAHAQTAADAALDFARVLDGGSIVSNDTYLSALESDAAAGRPLALWQLGTMYENGEGVDKDPVKAFGYFAQIANQHADTAPRGLEADIVASSFIKLGEYFRIGVPEAGVSQNPGEYHRMLMHAATYFGDAEAQYRVGMLYQQEDGLGLSPALSARWLQSAAHKGHCLAQAQLGDLLFNGMDNYPPRPAEGLMWLNVAHTTCTGTPDYARADELLAHAVARATPEDQAAALAMAKTGFTAAAQF</sequence>
<evidence type="ECO:0000313" key="2">
    <source>
        <dbReference type="EMBL" id="MFC3705952.1"/>
    </source>
</evidence>
<comment type="caution">
    <text evidence="2">The sequence shown here is derived from an EMBL/GenBank/DDBJ whole genome shotgun (WGS) entry which is preliminary data.</text>
</comment>
<evidence type="ECO:0000256" key="1">
    <source>
        <dbReference type="SAM" id="MobiDB-lite"/>
    </source>
</evidence>
<dbReference type="SUPFAM" id="SSF81901">
    <property type="entry name" value="HCP-like"/>
    <property type="match status" value="1"/>
</dbReference>
<organism evidence="2 3">
    <name type="scientific">Devosia honganensis</name>
    <dbReference type="NCBI Taxonomy" id="1610527"/>
    <lineage>
        <taxon>Bacteria</taxon>
        <taxon>Pseudomonadati</taxon>
        <taxon>Pseudomonadota</taxon>
        <taxon>Alphaproteobacteria</taxon>
        <taxon>Hyphomicrobiales</taxon>
        <taxon>Devosiaceae</taxon>
        <taxon>Devosia</taxon>
    </lineage>
</organism>
<dbReference type="SMART" id="SM00671">
    <property type="entry name" value="SEL1"/>
    <property type="match status" value="2"/>
</dbReference>
<dbReference type="Pfam" id="PF08238">
    <property type="entry name" value="Sel1"/>
    <property type="match status" value="3"/>
</dbReference>
<reference evidence="3" key="1">
    <citation type="journal article" date="2019" name="Int. J. Syst. Evol. Microbiol.">
        <title>The Global Catalogue of Microorganisms (GCM) 10K type strain sequencing project: providing services to taxonomists for standard genome sequencing and annotation.</title>
        <authorList>
            <consortium name="The Broad Institute Genomics Platform"/>
            <consortium name="The Broad Institute Genome Sequencing Center for Infectious Disease"/>
            <person name="Wu L."/>
            <person name="Ma J."/>
        </authorList>
    </citation>
    <scope>NUCLEOTIDE SEQUENCE [LARGE SCALE GENOMIC DNA]</scope>
    <source>
        <strain evidence="3">KCTC 42281</strain>
    </source>
</reference>
<dbReference type="InterPro" id="IPR006597">
    <property type="entry name" value="Sel1-like"/>
</dbReference>
<dbReference type="PANTHER" id="PTHR11102:SF160">
    <property type="entry name" value="ERAD-ASSOCIATED E3 UBIQUITIN-PROTEIN LIGASE COMPONENT HRD3"/>
    <property type="match status" value="1"/>
</dbReference>
<keyword evidence="3" id="KW-1185">Reference proteome</keyword>
<accession>A0ABV7X411</accession>
<dbReference type="Gene3D" id="1.25.40.10">
    <property type="entry name" value="Tetratricopeptide repeat domain"/>
    <property type="match status" value="2"/>
</dbReference>
<evidence type="ECO:0000313" key="3">
    <source>
        <dbReference type="Proteomes" id="UP001595613"/>
    </source>
</evidence>
<dbReference type="RefSeq" id="WP_380097945.1">
    <property type="nucleotide sequence ID" value="NZ_JBHRYD010000013.1"/>
</dbReference>
<dbReference type="PANTHER" id="PTHR11102">
    <property type="entry name" value="SEL-1-LIKE PROTEIN"/>
    <property type="match status" value="1"/>
</dbReference>
<dbReference type="EMBL" id="JBHRYD010000013">
    <property type="protein sequence ID" value="MFC3705952.1"/>
    <property type="molecule type" value="Genomic_DNA"/>
</dbReference>
<dbReference type="Proteomes" id="UP001595613">
    <property type="component" value="Unassembled WGS sequence"/>
</dbReference>
<name>A0ABV7X411_9HYPH</name>
<gene>
    <name evidence="2" type="ORF">ACFOOL_14435</name>
</gene>
<protein>
    <submittedName>
        <fullName evidence="2">Tetratricopeptide repeat protein</fullName>
    </submittedName>
</protein>
<proteinExistence type="predicted"/>